<dbReference type="InterPro" id="IPR051275">
    <property type="entry name" value="Cell_adhesion_signaling"/>
</dbReference>
<dbReference type="PANTHER" id="PTHR11640:SF158">
    <property type="entry name" value="V-SET AND IMMUNOGLOBULIN DOMAIN-CONTAINING PROTEIN 10-LIKE 2"/>
    <property type="match status" value="1"/>
</dbReference>
<dbReference type="Gene3D" id="2.60.40.10">
    <property type="entry name" value="Immunoglobulins"/>
    <property type="match status" value="2"/>
</dbReference>
<sequence length="636" mass="70775">MIFKVFAVGVALLFTGSAESYEIQINNLLYMQQGLGWPHSLTVVVGHEALMKLTKTATKQNTCEVITPSGQSFMLTSPPSDRYEAWGTGCGLRVREVHSADTGRWRLTSTNSTQSFTGWIEVYVEEDTKSYEAPPISLLDGEVHPHLDLTSLDNSYCLVAQPFSQSSLVSGHCGVTLDKATRAVQGNWNILVGLPGRVKELHIDRRVQVEAERLDVGYVYDSNTNRVHLYCNILHTKKNITFCRFQKTTDTVGFNVMEGLSDGLRSYYGDGFVHKQCGLTIEKPTDQDFGTWRCSVGSQLRDGNTLVPQTPMQALINVPVHHNKASRLRNEAISNDENDLRTIFVQENISFTIPCHAESSLTYCWFLHPNGTQFTPLPLTREDQQFWYSGQSLQVGDCGITFAHAQNKDAGEWTCHMGARNKLGLELTDKVNVRVTGPLAANKKEIFVSVGANATIHCHTSNGNRPLEYCRFLSPNFVGINIDDTVTKESAILGRYYFTPERYMNQGDCSLSITSVQEEDEGEWKCAAVINTNSVESSDTATLYLKSDPSRQWSRAGITGMAIGLSCLLVILGGILWYKIGRPLPSLLNWNRRRSSQQNINQRSFDTVSYSTNNDVVRSSVLTNNSDDSATAVNNP</sequence>
<evidence type="ECO:0000256" key="4">
    <source>
        <dbReference type="ARBA" id="ARBA00023180"/>
    </source>
</evidence>
<dbReference type="InterPro" id="IPR036179">
    <property type="entry name" value="Ig-like_dom_sf"/>
</dbReference>
<reference evidence="9" key="1">
    <citation type="submission" date="2021-12" db="EMBL/GenBank/DDBJ databases">
        <authorList>
            <person name="King R."/>
        </authorList>
    </citation>
    <scope>NUCLEOTIDE SEQUENCE</scope>
</reference>
<dbReference type="SMART" id="SM00409">
    <property type="entry name" value="IG"/>
    <property type="match status" value="4"/>
</dbReference>
<keyword evidence="6" id="KW-1133">Transmembrane helix</keyword>
<keyword evidence="7" id="KW-0732">Signal</keyword>
<feature type="transmembrane region" description="Helical" evidence="6">
    <location>
        <begin position="556"/>
        <end position="578"/>
    </location>
</feature>
<dbReference type="SUPFAM" id="SSF48726">
    <property type="entry name" value="Immunoglobulin"/>
    <property type="match status" value="2"/>
</dbReference>
<evidence type="ECO:0000256" key="6">
    <source>
        <dbReference type="SAM" id="Phobius"/>
    </source>
</evidence>
<feature type="domain" description="Ig-like" evidence="8">
    <location>
        <begin position="438"/>
        <end position="542"/>
    </location>
</feature>
<accession>A0ABN8ASN7</accession>
<evidence type="ECO:0000313" key="9">
    <source>
        <dbReference type="EMBL" id="CAH0397521.1"/>
    </source>
</evidence>
<keyword evidence="5" id="KW-0393">Immunoglobulin domain</keyword>
<dbReference type="InterPro" id="IPR003599">
    <property type="entry name" value="Ig_sub"/>
</dbReference>
<proteinExistence type="predicted"/>
<keyword evidence="6" id="KW-0812">Transmembrane</keyword>
<evidence type="ECO:0000256" key="7">
    <source>
        <dbReference type="SAM" id="SignalP"/>
    </source>
</evidence>
<evidence type="ECO:0000259" key="8">
    <source>
        <dbReference type="PROSITE" id="PS50835"/>
    </source>
</evidence>
<keyword evidence="4" id="KW-0325">Glycoprotein</keyword>
<feature type="chain" id="PRO_5047474989" description="Ig-like domain-containing protein" evidence="7">
    <location>
        <begin position="21"/>
        <end position="636"/>
    </location>
</feature>
<organism evidence="9 10">
    <name type="scientific">Chilo suppressalis</name>
    <name type="common">Asiatic rice borer moth</name>
    <dbReference type="NCBI Taxonomy" id="168631"/>
    <lineage>
        <taxon>Eukaryota</taxon>
        <taxon>Metazoa</taxon>
        <taxon>Ecdysozoa</taxon>
        <taxon>Arthropoda</taxon>
        <taxon>Hexapoda</taxon>
        <taxon>Insecta</taxon>
        <taxon>Pterygota</taxon>
        <taxon>Neoptera</taxon>
        <taxon>Endopterygota</taxon>
        <taxon>Lepidoptera</taxon>
        <taxon>Glossata</taxon>
        <taxon>Ditrysia</taxon>
        <taxon>Pyraloidea</taxon>
        <taxon>Crambidae</taxon>
        <taxon>Crambinae</taxon>
        <taxon>Chilo</taxon>
    </lineage>
</organism>
<evidence type="ECO:0000256" key="5">
    <source>
        <dbReference type="ARBA" id="ARBA00023319"/>
    </source>
</evidence>
<evidence type="ECO:0000256" key="1">
    <source>
        <dbReference type="ARBA" id="ARBA00004479"/>
    </source>
</evidence>
<dbReference type="InterPro" id="IPR013106">
    <property type="entry name" value="Ig_V-set"/>
</dbReference>
<comment type="subcellular location">
    <subcellularLocation>
        <location evidence="1">Membrane</location>
        <topology evidence="1">Single-pass type I membrane protein</topology>
    </subcellularLocation>
</comment>
<dbReference type="PANTHER" id="PTHR11640">
    <property type="entry name" value="NEPHRIN"/>
    <property type="match status" value="1"/>
</dbReference>
<dbReference type="EMBL" id="OU963894">
    <property type="protein sequence ID" value="CAH0397521.1"/>
    <property type="molecule type" value="Genomic_DNA"/>
</dbReference>
<keyword evidence="3" id="KW-1015">Disulfide bond</keyword>
<feature type="signal peptide" evidence="7">
    <location>
        <begin position="1"/>
        <end position="20"/>
    </location>
</feature>
<evidence type="ECO:0000313" key="10">
    <source>
        <dbReference type="Proteomes" id="UP001153292"/>
    </source>
</evidence>
<protein>
    <recommendedName>
        <fullName evidence="8">Ig-like domain-containing protein</fullName>
    </recommendedName>
</protein>
<dbReference type="Proteomes" id="UP001153292">
    <property type="component" value="Chromosome 1"/>
</dbReference>
<evidence type="ECO:0000256" key="2">
    <source>
        <dbReference type="ARBA" id="ARBA00023136"/>
    </source>
</evidence>
<dbReference type="CDD" id="cd00096">
    <property type="entry name" value="Ig"/>
    <property type="match status" value="1"/>
</dbReference>
<gene>
    <name evidence="9" type="ORF">CHILSU_LOCUS592</name>
</gene>
<keyword evidence="2 6" id="KW-0472">Membrane</keyword>
<dbReference type="PROSITE" id="PS50835">
    <property type="entry name" value="IG_LIKE"/>
    <property type="match status" value="1"/>
</dbReference>
<dbReference type="InterPro" id="IPR013783">
    <property type="entry name" value="Ig-like_fold"/>
</dbReference>
<keyword evidence="10" id="KW-1185">Reference proteome</keyword>
<evidence type="ECO:0000256" key="3">
    <source>
        <dbReference type="ARBA" id="ARBA00023157"/>
    </source>
</evidence>
<dbReference type="InterPro" id="IPR007110">
    <property type="entry name" value="Ig-like_dom"/>
</dbReference>
<dbReference type="Pfam" id="PF07686">
    <property type="entry name" value="V-set"/>
    <property type="match status" value="1"/>
</dbReference>
<name>A0ABN8ASN7_CHISP</name>